<reference evidence="2" key="2">
    <citation type="submission" date="2025-09" db="UniProtKB">
        <authorList>
            <consortium name="Ensembl"/>
        </authorList>
    </citation>
    <scope>IDENTIFICATION</scope>
</reference>
<reference evidence="2" key="1">
    <citation type="submission" date="2025-08" db="UniProtKB">
        <authorList>
            <consortium name="Ensembl"/>
        </authorList>
    </citation>
    <scope>IDENTIFICATION</scope>
</reference>
<dbReference type="PANTHER" id="PTHR15827:SF2">
    <property type="entry name" value="CYCLIN-DEPENDENT KINASE 2-INTERACTING PROTEIN"/>
    <property type="match status" value="1"/>
</dbReference>
<sequence length="207" mass="23831">MENKNPAFTTPNKSQLTGSARKIKDNAADWHNLMLKWETFNNTGFDIASKIVNLKISSQNYSDMLLDGTISNKDNLENDKTELERCCTELLNTLENMEQIHQRMKKLSSTLKGVCDLEAYQCSHNSSKPVLFHTWPTTLFYETSLKMSNMYEKEVSLKQMIAGHIAHTIDQDLQMVYLSCWLYQPYVDNSVKVLLESMLLETGHRPL</sequence>
<dbReference type="AlphaFoldDB" id="A0A8C5QUM5"/>
<dbReference type="Ensembl" id="ENSLLET00000044632.1">
    <property type="protein sequence ID" value="ENSLLEP00000042921.1"/>
    <property type="gene ID" value="ENSLLEG00000027293.1"/>
</dbReference>
<accession>A0A8C5QUM5</accession>
<dbReference type="Proteomes" id="UP000694569">
    <property type="component" value="Unplaced"/>
</dbReference>
<feature type="coiled-coil region" evidence="1">
    <location>
        <begin position="73"/>
        <end position="107"/>
    </location>
</feature>
<organism evidence="2 3">
    <name type="scientific">Leptobrachium leishanense</name>
    <name type="common">Leishan spiny toad</name>
    <dbReference type="NCBI Taxonomy" id="445787"/>
    <lineage>
        <taxon>Eukaryota</taxon>
        <taxon>Metazoa</taxon>
        <taxon>Chordata</taxon>
        <taxon>Craniata</taxon>
        <taxon>Vertebrata</taxon>
        <taxon>Euteleostomi</taxon>
        <taxon>Amphibia</taxon>
        <taxon>Batrachia</taxon>
        <taxon>Anura</taxon>
        <taxon>Pelobatoidea</taxon>
        <taxon>Megophryidae</taxon>
        <taxon>Leptobrachium</taxon>
    </lineage>
</organism>
<protein>
    <submittedName>
        <fullName evidence="2">Cyclin dependent kinase 2 interacting protein</fullName>
    </submittedName>
</protein>
<evidence type="ECO:0000313" key="3">
    <source>
        <dbReference type="Proteomes" id="UP000694569"/>
    </source>
</evidence>
<gene>
    <name evidence="2" type="primary">CINP</name>
</gene>
<evidence type="ECO:0000313" key="2">
    <source>
        <dbReference type="Ensembl" id="ENSLLEP00000042921.1"/>
    </source>
</evidence>
<keyword evidence="3" id="KW-1185">Reference proteome</keyword>
<dbReference type="PANTHER" id="PTHR15827">
    <property type="entry name" value="CYCLIN-DEPENDENT KINASE 2-INTERACTING PROTEIN"/>
    <property type="match status" value="1"/>
</dbReference>
<dbReference type="PRINTS" id="PR02040">
    <property type="entry name" value="CDK2IP"/>
</dbReference>
<keyword evidence="1" id="KW-0175">Coiled coil</keyword>
<name>A0A8C5QUM5_9ANUR</name>
<dbReference type="OrthoDB" id="17066at2759"/>
<dbReference type="GeneTree" id="ENSGT00390000015784"/>
<evidence type="ECO:0000256" key="1">
    <source>
        <dbReference type="SAM" id="Coils"/>
    </source>
</evidence>
<proteinExistence type="predicted"/>
<dbReference type="InterPro" id="IPR023250">
    <property type="entry name" value="Cyclin-dep_Kinase_2_interact"/>
</dbReference>